<gene>
    <name evidence="2" type="ORF">O9H85_09070</name>
</gene>
<protein>
    <submittedName>
        <fullName evidence="2">DUF4915 domain-containing protein</fullName>
    </submittedName>
</protein>
<keyword evidence="3" id="KW-1185">Reference proteome</keyword>
<feature type="domain" description="Conserved hypothetical protein CHP03032" evidence="1">
    <location>
        <begin position="80"/>
        <end position="285"/>
    </location>
</feature>
<comment type="caution">
    <text evidence="2">The sequence shown here is derived from an EMBL/GenBank/DDBJ whole genome shotgun (WGS) entry which is preliminary data.</text>
</comment>
<name>A0ABT4Q6V5_9BACL</name>
<evidence type="ECO:0000313" key="2">
    <source>
        <dbReference type="EMBL" id="MCZ8512564.1"/>
    </source>
</evidence>
<dbReference type="Pfam" id="PF16261">
    <property type="entry name" value="DUF4915"/>
    <property type="match status" value="1"/>
</dbReference>
<organism evidence="2 3">
    <name type="scientific">Paenibacillus gyeongsangnamensis</name>
    <dbReference type="NCBI Taxonomy" id="3388067"/>
    <lineage>
        <taxon>Bacteria</taxon>
        <taxon>Bacillati</taxon>
        <taxon>Bacillota</taxon>
        <taxon>Bacilli</taxon>
        <taxon>Bacillales</taxon>
        <taxon>Paenibacillaceae</taxon>
        <taxon>Paenibacillus</taxon>
    </lineage>
</organism>
<dbReference type="RefSeq" id="WP_269881014.1">
    <property type="nucleotide sequence ID" value="NZ_JAQAGZ010000005.1"/>
</dbReference>
<accession>A0ABT4Q6V5</accession>
<evidence type="ECO:0000259" key="1">
    <source>
        <dbReference type="Pfam" id="PF16261"/>
    </source>
</evidence>
<dbReference type="InterPro" id="IPR017481">
    <property type="entry name" value="CHP03032"/>
</dbReference>
<proteinExistence type="predicted"/>
<sequence length="421" mass="48413">MISLMGLKEKFPENKSRLLISCPKDPKKDGGLFVLDFDLNNISRIFTGDCRGIAPNKDGFFVGTNSHGVLQLDKELNIMKQHNVPQLDIHGLRMDEDGLLYIVETKHNSIGIYQTNPFKRIDELKISNSETDEHHINDIWIEDGKIYVSMFSFKGGWKQIDGNYDGVIARYNLEDKEMEGILLNDLQLPHSVMKINNELFVCESLNMNLMRENKIVAQFNGFTRGLAYDSLHLYIGQSEMRHLNRILSKNTNVSQDCGIYVFNIETKTNRFIHIPANQIYEIYNLSQETKQYPSSINLGDPGADTFLLFNEWHEHEQTHRWTKTNQTTIILETDNMVNTLIIDAFSGYPYELNLSLFFNGKQILITTFKGNESKYFEIPLDNFKGKAEITLKTNLLWSPSESLGTNDDRFLGIAIRKIAFS</sequence>
<dbReference type="EMBL" id="JAQAGZ010000005">
    <property type="protein sequence ID" value="MCZ8512564.1"/>
    <property type="molecule type" value="Genomic_DNA"/>
</dbReference>
<reference evidence="2 3" key="1">
    <citation type="submission" date="2022-12" db="EMBL/GenBank/DDBJ databases">
        <title>Draft genome sequence of Paenibacillus sp. dW9.</title>
        <authorList>
            <person name="Choi E.-W."/>
            <person name="Kim D.-U."/>
        </authorList>
    </citation>
    <scope>NUCLEOTIDE SEQUENCE [LARGE SCALE GENOMIC DNA]</scope>
    <source>
        <strain evidence="3">dW9</strain>
    </source>
</reference>
<dbReference type="Proteomes" id="UP001527882">
    <property type="component" value="Unassembled WGS sequence"/>
</dbReference>
<evidence type="ECO:0000313" key="3">
    <source>
        <dbReference type="Proteomes" id="UP001527882"/>
    </source>
</evidence>
<dbReference type="SUPFAM" id="SSF63825">
    <property type="entry name" value="YWTD domain"/>
    <property type="match status" value="1"/>
</dbReference>